<feature type="region of interest" description="Disordered" evidence="1">
    <location>
        <begin position="303"/>
        <end position="324"/>
    </location>
</feature>
<protein>
    <recommendedName>
        <fullName evidence="3">VWFA domain-containing protein</fullName>
    </recommendedName>
</protein>
<evidence type="ECO:0000256" key="1">
    <source>
        <dbReference type="SAM" id="MobiDB-lite"/>
    </source>
</evidence>
<dbReference type="RefSeq" id="WP_179716675.1">
    <property type="nucleotide sequence ID" value="NZ_JACBZT010000001.1"/>
</dbReference>
<sequence length="555" mass="56986">MGRHAAPKSPEHPPTHHSTSGRRLDPRVLLAGLAVLVVAAGGIVWWTVASAGGCDPTRTVRVTVAPEIGDLARSLLSGPQQLDDGSCAQAEVTTQEPLQTVGDLGALQASALPEVWVPDSSLWLARAPEGGAVTADGALASSPVVVATSRAAVDQLGWTGSPPSWPQAFGTQQPVSIPDIAQSAEAVSALGAVRAGLGGGEDADNAIVEAVLAAARGPVTTAEDALAAGSKGDVDAPLVPVSEQQVYATTTAADSSQLVAVYPSDGSPYLDYPVVRVGSPSGERSAAVDAVVARLTSRAAHEKARAAGFRTPDGAAPPHATDAGLRADAPQPIALDPADVRTLLARLSSLVAPSRILAVFDVSTSMEAPVGDGTRVTLARDAAKSALTLIPDASAIGLWDFAYHLDGDKDYAELVPTRRLDADVEGQSQRHTLSAQLDTLPDRLTPGGTGLYDTTLAAVRAAQADYNPDAVNSVLVVTDGTDDDDQSIGLQGLLDTLRSEANPDRPVKVIGVALGPDADLDVLQQIAEVTGGAAYSAKDPTDLQDVLFDALRQRQ</sequence>
<keyword evidence="2" id="KW-1133">Transmembrane helix</keyword>
<keyword evidence="2" id="KW-0472">Membrane</keyword>
<dbReference type="SUPFAM" id="SSF53300">
    <property type="entry name" value="vWA-like"/>
    <property type="match status" value="1"/>
</dbReference>
<keyword evidence="2" id="KW-0812">Transmembrane</keyword>
<dbReference type="Gene3D" id="3.40.50.410">
    <property type="entry name" value="von Willebrand factor, type A domain"/>
    <property type="match status" value="1"/>
</dbReference>
<reference evidence="4 5" key="1">
    <citation type="submission" date="2020-07" db="EMBL/GenBank/DDBJ databases">
        <title>Sequencing the genomes of 1000 actinobacteria strains.</title>
        <authorList>
            <person name="Klenk H.-P."/>
        </authorList>
    </citation>
    <scope>NUCLEOTIDE SEQUENCE [LARGE SCALE GENOMIC DNA]</scope>
    <source>
        <strain evidence="4 5">DSM 104001</strain>
    </source>
</reference>
<dbReference type="PROSITE" id="PS50234">
    <property type="entry name" value="VWFA"/>
    <property type="match status" value="1"/>
</dbReference>
<evidence type="ECO:0000313" key="4">
    <source>
        <dbReference type="EMBL" id="NYJ05920.1"/>
    </source>
</evidence>
<feature type="transmembrane region" description="Helical" evidence="2">
    <location>
        <begin position="28"/>
        <end position="48"/>
    </location>
</feature>
<dbReference type="SMART" id="SM00327">
    <property type="entry name" value="VWA"/>
    <property type="match status" value="1"/>
</dbReference>
<dbReference type="EMBL" id="JACBZT010000001">
    <property type="protein sequence ID" value="NYJ05920.1"/>
    <property type="molecule type" value="Genomic_DNA"/>
</dbReference>
<evidence type="ECO:0000256" key="2">
    <source>
        <dbReference type="SAM" id="Phobius"/>
    </source>
</evidence>
<dbReference type="AlphaFoldDB" id="A0A853CDI9"/>
<dbReference type="Proteomes" id="UP000541969">
    <property type="component" value="Unassembled WGS sequence"/>
</dbReference>
<gene>
    <name evidence="4" type="ORF">GGQ55_002198</name>
</gene>
<evidence type="ECO:0000259" key="3">
    <source>
        <dbReference type="PROSITE" id="PS50234"/>
    </source>
</evidence>
<proteinExistence type="predicted"/>
<feature type="region of interest" description="Disordered" evidence="1">
    <location>
        <begin position="1"/>
        <end position="23"/>
    </location>
</feature>
<keyword evidence="5" id="KW-1185">Reference proteome</keyword>
<evidence type="ECO:0000313" key="5">
    <source>
        <dbReference type="Proteomes" id="UP000541969"/>
    </source>
</evidence>
<comment type="caution">
    <text evidence="4">The sequence shown here is derived from an EMBL/GenBank/DDBJ whole genome shotgun (WGS) entry which is preliminary data.</text>
</comment>
<name>A0A853CDI9_9ACTN</name>
<dbReference type="InterPro" id="IPR036465">
    <property type="entry name" value="vWFA_dom_sf"/>
</dbReference>
<accession>A0A853CDI9</accession>
<organism evidence="4 5">
    <name type="scientific">Petropleomorpha daqingensis</name>
    <dbReference type="NCBI Taxonomy" id="2026353"/>
    <lineage>
        <taxon>Bacteria</taxon>
        <taxon>Bacillati</taxon>
        <taxon>Actinomycetota</taxon>
        <taxon>Actinomycetes</taxon>
        <taxon>Geodermatophilales</taxon>
        <taxon>Geodermatophilaceae</taxon>
        <taxon>Petropleomorpha</taxon>
    </lineage>
</organism>
<feature type="domain" description="VWFA" evidence="3">
    <location>
        <begin position="355"/>
        <end position="551"/>
    </location>
</feature>
<dbReference type="InterPro" id="IPR002035">
    <property type="entry name" value="VWF_A"/>
</dbReference>